<keyword evidence="2" id="KW-1185">Reference proteome</keyword>
<sequence>MTPNTLPPDLTRWNRAGLSRFDYLDGHGAAWLERLRHDLAQAFPGWPLWAQLPAPPADPSTETEDERLQRLAALYAADPDDLLWQLVRQFARSAHVLGVHLDAQANEGYLRTASQWDSLRRLLAVLDEAPRPPASAATPLALLLKPGLAGTVAAGLQVQHLPASGAPLVFETLADLAADAAFNTLYARDHLANPAWLAGSTLTLDRGVDELKAGEPLVLEDTQLQRLSAHRIEGVFTLPDGRSRVSISPAVPKTAALHFTAGHTLVHLLPKDRLAPRGPASEGVAEAGHSLQLAVPSGTLAAGDLVLVRAVDDKPRYRRIKAVHADRLVFTQALGALRLLGATVDRPVTVPLTDMAEATRRRTVQEDGTVVLLVYAAGDWSRLAGLWLSHASQLQSGTQTREVWPTYRCLHAKYVPVDTSRERLQPDDRPGYTALSVTWHPDTDDVPGDAQLELFNPQTLLAPPPGAGAWAVDSFLNASVQGHLPPALLTSASKQAAAGDLAVVMRAGQLAWARLASVAADPDRPQATLTAEKPWEDRGGGPWFLSRSTVFAHFKLQARVQDWQRNTTPLSGTWLDTEPLPPSLPLHRRVVVANGSAAVATTVEEIAPDGQRLRLADALPAGSTAGNLVLYANVVETGHGVARPERVLGSGDATRNLQQFTLAVAEVSWVADPLMAAGVRADLQLSVAGETWQPIANLKDAGPAEARYQVRLDQDGFLSLQFGDGRHGRRLPSGANNVRVRYRQGVGLAGNLPPDALAQLVKPHPLIDGLVQALPSSGGADREAPEDLRQRGPSTLLALDRAVSLDDFAQLARGHASVWQAASFRLPPGRGRSERIELVVMAAGGEPPTPALAAELQAFLAARALPGVALNVSGVQTQRFGLNVTVRVRSDAFDPEAVKAAVRAALGEAFSPRRRALGQPLYRGEVYQVVESVTGVENADALITVNAATRAALDRVVEVGGVPMVATPTPRQCLLLDTAALTLQHQEYSL</sequence>
<dbReference type="Proteomes" id="UP000430120">
    <property type="component" value="Unassembled WGS sequence"/>
</dbReference>
<reference evidence="1 2" key="1">
    <citation type="submission" date="2019-09" db="EMBL/GenBank/DDBJ databases">
        <title>Draft genome sequences of 48 bacterial type strains from the CCUG.</title>
        <authorList>
            <person name="Tunovic T."/>
            <person name="Pineiro-Iglesias B."/>
            <person name="Unosson C."/>
            <person name="Inganas E."/>
            <person name="Ohlen M."/>
            <person name="Cardew S."/>
            <person name="Jensie-Markopoulos S."/>
            <person name="Salva-Serra F."/>
            <person name="Jaen-Luchoro D."/>
            <person name="Karlsson R."/>
            <person name="Svensson-Stadler L."/>
            <person name="Chun J."/>
            <person name="Moore E."/>
        </authorList>
    </citation>
    <scope>NUCLEOTIDE SEQUENCE [LARGE SCALE GENOMIC DNA]</scope>
    <source>
        <strain evidence="1 2">CCUG 30977</strain>
    </source>
</reference>
<name>A0A643F6J4_IDEDE</name>
<accession>A0A643F6J4</accession>
<dbReference type="AlphaFoldDB" id="A0A643F6J4"/>
<dbReference type="OrthoDB" id="266253at2"/>
<dbReference type="EMBL" id="VZPB01000076">
    <property type="protein sequence ID" value="KAB0574340.1"/>
    <property type="molecule type" value="Genomic_DNA"/>
</dbReference>
<proteinExistence type="predicted"/>
<comment type="caution">
    <text evidence="1">The sequence shown here is derived from an EMBL/GenBank/DDBJ whole genome shotgun (WGS) entry which is preliminary data.</text>
</comment>
<organism evidence="1 2">
    <name type="scientific">Ideonella dechloratans</name>
    <dbReference type="NCBI Taxonomy" id="36863"/>
    <lineage>
        <taxon>Bacteria</taxon>
        <taxon>Pseudomonadati</taxon>
        <taxon>Pseudomonadota</taxon>
        <taxon>Betaproteobacteria</taxon>
        <taxon>Burkholderiales</taxon>
        <taxon>Sphaerotilaceae</taxon>
        <taxon>Ideonella</taxon>
    </lineage>
</organism>
<gene>
    <name evidence="1" type="ORF">F7Q92_19670</name>
</gene>
<evidence type="ECO:0000313" key="1">
    <source>
        <dbReference type="EMBL" id="KAB0574340.1"/>
    </source>
</evidence>
<evidence type="ECO:0000313" key="2">
    <source>
        <dbReference type="Proteomes" id="UP000430120"/>
    </source>
</evidence>
<dbReference type="RefSeq" id="WP_151125776.1">
    <property type="nucleotide sequence ID" value="NZ_CP088081.1"/>
</dbReference>
<protein>
    <submittedName>
        <fullName evidence="1">Uncharacterized protein</fullName>
    </submittedName>
</protein>